<organism evidence="3 4">
    <name type="scientific">Saccharospirillum mangrovi</name>
    <dbReference type="NCBI Taxonomy" id="2161747"/>
    <lineage>
        <taxon>Bacteria</taxon>
        <taxon>Pseudomonadati</taxon>
        <taxon>Pseudomonadota</taxon>
        <taxon>Gammaproteobacteria</taxon>
        <taxon>Oceanospirillales</taxon>
        <taxon>Saccharospirillaceae</taxon>
        <taxon>Saccharospirillum</taxon>
    </lineage>
</organism>
<dbReference type="SUPFAM" id="SSF56601">
    <property type="entry name" value="beta-lactamase/transpeptidase-like"/>
    <property type="match status" value="1"/>
</dbReference>
<dbReference type="InterPro" id="IPR050789">
    <property type="entry name" value="Diverse_Enzym_Activities"/>
</dbReference>
<dbReference type="RefSeq" id="WP_380697103.1">
    <property type="nucleotide sequence ID" value="NZ_JBHRYR010000003.1"/>
</dbReference>
<evidence type="ECO:0000313" key="3">
    <source>
        <dbReference type="EMBL" id="MFC3853701.1"/>
    </source>
</evidence>
<dbReference type="PANTHER" id="PTHR43283:SF7">
    <property type="entry name" value="BETA-LACTAMASE-RELATED DOMAIN-CONTAINING PROTEIN"/>
    <property type="match status" value="1"/>
</dbReference>
<dbReference type="GO" id="GO:0016787">
    <property type="term" value="F:hydrolase activity"/>
    <property type="evidence" value="ECO:0007669"/>
    <property type="project" value="UniProtKB-KW"/>
</dbReference>
<dbReference type="PANTHER" id="PTHR43283">
    <property type="entry name" value="BETA-LACTAMASE-RELATED"/>
    <property type="match status" value="1"/>
</dbReference>
<proteinExistence type="predicted"/>
<dbReference type="InterPro" id="IPR012338">
    <property type="entry name" value="Beta-lactam/transpept-like"/>
</dbReference>
<keyword evidence="1" id="KW-0732">Signal</keyword>
<accession>A0ABV7ZZV9</accession>
<name>A0ABV7ZZV9_9GAMM</name>
<keyword evidence="3" id="KW-0378">Hydrolase</keyword>
<gene>
    <name evidence="3" type="ORF">ACFOOG_12730</name>
</gene>
<protein>
    <submittedName>
        <fullName evidence="3">Serine hydrolase domain-containing protein</fullName>
        <ecNumber evidence="3">3.-.-.-</ecNumber>
    </submittedName>
</protein>
<evidence type="ECO:0000259" key="2">
    <source>
        <dbReference type="Pfam" id="PF00144"/>
    </source>
</evidence>
<dbReference type="Pfam" id="PF00144">
    <property type="entry name" value="Beta-lactamase"/>
    <property type="match status" value="1"/>
</dbReference>
<dbReference type="EC" id="3.-.-.-" evidence="3"/>
<dbReference type="Proteomes" id="UP001595617">
    <property type="component" value="Unassembled WGS sequence"/>
</dbReference>
<evidence type="ECO:0000313" key="4">
    <source>
        <dbReference type="Proteomes" id="UP001595617"/>
    </source>
</evidence>
<reference evidence="4" key="1">
    <citation type="journal article" date="2019" name="Int. J. Syst. Evol. Microbiol.">
        <title>The Global Catalogue of Microorganisms (GCM) 10K type strain sequencing project: providing services to taxonomists for standard genome sequencing and annotation.</title>
        <authorList>
            <consortium name="The Broad Institute Genomics Platform"/>
            <consortium name="The Broad Institute Genome Sequencing Center for Infectious Disease"/>
            <person name="Wu L."/>
            <person name="Ma J."/>
        </authorList>
    </citation>
    <scope>NUCLEOTIDE SEQUENCE [LARGE SCALE GENOMIC DNA]</scope>
    <source>
        <strain evidence="4">IBRC 10765</strain>
    </source>
</reference>
<comment type="caution">
    <text evidence="3">The sequence shown here is derived from an EMBL/GenBank/DDBJ whole genome shotgun (WGS) entry which is preliminary data.</text>
</comment>
<dbReference type="Gene3D" id="3.40.710.10">
    <property type="entry name" value="DD-peptidase/beta-lactamase superfamily"/>
    <property type="match status" value="1"/>
</dbReference>
<sequence>MSYKNRLVQSLIALCLALPLAWLSAETYASDFPESARQQALNMAAEFPRLHSIMAAHDGDVIIAEAFRGPGLDTPANIKSLSKTVLSAVVGGAVDRGEVRLDQAITDLMPNRIPDNATPGIERITLANLVSMQAGLERTSGRNYGRWVVSNDWVAYALSRPFVDEPGGRMLYSTGSTHLASVALTETTGRSTLALAREYLGEPLGIRIDPWLRDPQGAYFGGNDMVMSPRDLLTFGEMYRQGGRHNGVQVLSERWVNTSWQPNDRSPWTDDAYGYGWFITELAGERVYYGRGFGGQVLYVVPSVELTVVITSDPNPPSPGGRYLRELHQIVAQVLIPAAHHL</sequence>
<feature type="domain" description="Beta-lactamase-related" evidence="2">
    <location>
        <begin position="53"/>
        <end position="330"/>
    </location>
</feature>
<dbReference type="InterPro" id="IPR001466">
    <property type="entry name" value="Beta-lactam-related"/>
</dbReference>
<keyword evidence="4" id="KW-1185">Reference proteome</keyword>
<feature type="signal peptide" evidence="1">
    <location>
        <begin position="1"/>
        <end position="29"/>
    </location>
</feature>
<evidence type="ECO:0000256" key="1">
    <source>
        <dbReference type="SAM" id="SignalP"/>
    </source>
</evidence>
<dbReference type="EMBL" id="JBHRYR010000003">
    <property type="protein sequence ID" value="MFC3853701.1"/>
    <property type="molecule type" value="Genomic_DNA"/>
</dbReference>
<feature type="chain" id="PRO_5045730789" evidence="1">
    <location>
        <begin position="30"/>
        <end position="342"/>
    </location>
</feature>